<accession>A0ACA9SBL7</accession>
<name>A0ACA9SBL7_9GLOM</name>
<gene>
    <name evidence="1" type="ORF">RPERSI_LOCUS28058</name>
</gene>
<organism evidence="1 2">
    <name type="scientific">Racocetra persica</name>
    <dbReference type="NCBI Taxonomy" id="160502"/>
    <lineage>
        <taxon>Eukaryota</taxon>
        <taxon>Fungi</taxon>
        <taxon>Fungi incertae sedis</taxon>
        <taxon>Mucoromycota</taxon>
        <taxon>Glomeromycotina</taxon>
        <taxon>Glomeromycetes</taxon>
        <taxon>Diversisporales</taxon>
        <taxon>Gigasporaceae</taxon>
        <taxon>Racocetra</taxon>
    </lineage>
</organism>
<protein>
    <submittedName>
        <fullName evidence="1">7046_t:CDS:1</fullName>
    </submittedName>
</protein>
<proteinExistence type="predicted"/>
<feature type="non-terminal residue" evidence="1">
    <location>
        <position position="170"/>
    </location>
</feature>
<dbReference type="EMBL" id="CAJVQC010100858">
    <property type="protein sequence ID" value="CAG8831186.1"/>
    <property type="molecule type" value="Genomic_DNA"/>
</dbReference>
<dbReference type="Proteomes" id="UP000789920">
    <property type="component" value="Unassembled WGS sequence"/>
</dbReference>
<keyword evidence="2" id="KW-1185">Reference proteome</keyword>
<evidence type="ECO:0000313" key="1">
    <source>
        <dbReference type="EMBL" id="CAG8831186.1"/>
    </source>
</evidence>
<reference evidence="1" key="1">
    <citation type="submission" date="2021-06" db="EMBL/GenBank/DDBJ databases">
        <authorList>
            <person name="Kallberg Y."/>
            <person name="Tangrot J."/>
            <person name="Rosling A."/>
        </authorList>
    </citation>
    <scope>NUCLEOTIDE SEQUENCE</scope>
    <source>
        <strain evidence="1">MA461A</strain>
    </source>
</reference>
<evidence type="ECO:0000313" key="2">
    <source>
        <dbReference type="Proteomes" id="UP000789920"/>
    </source>
</evidence>
<sequence length="170" mass="19550">MISQQWFLNPICAPEQSITIQFTHNITSVQEIQNDELNSSFDIIEELRGPDCFNYEIQQYTSKKAEYCRGIGIAKKEVQTALDTGTMDEFISILHNFIESKSIQANNLLRLDNIELVTNPHIISHHSRPKKQLQDSLNNVNQSNSQTTYKKILHESNITNKSSRKCSYCN</sequence>
<comment type="caution">
    <text evidence="1">The sequence shown here is derived from an EMBL/GenBank/DDBJ whole genome shotgun (WGS) entry which is preliminary data.</text>
</comment>